<accession>A0A183HRI2</accession>
<gene>
    <name evidence="2" type="ORF">OFLC_LOCUS10093</name>
</gene>
<dbReference type="EMBL" id="UZAJ01013102">
    <property type="protein sequence ID" value="VDO65768.1"/>
    <property type="molecule type" value="Genomic_DNA"/>
</dbReference>
<sequence length="115" mass="13340">MELVARELMGLCECYSNTKKISEILDILVDNSTYDKRLRPKHGAEPVNIGITIHVTSISAISEINMDFTIDFYLRQTWNDPRLAFRHHLYGAFENNIDSLTVSFLFKIFFIILII</sequence>
<dbReference type="SUPFAM" id="SSF63712">
    <property type="entry name" value="Nicotinic receptor ligand binding domain-like"/>
    <property type="match status" value="1"/>
</dbReference>
<proteinExistence type="predicted"/>
<dbReference type="GO" id="GO:0016020">
    <property type="term" value="C:membrane"/>
    <property type="evidence" value="ECO:0007669"/>
    <property type="project" value="InterPro"/>
</dbReference>
<reference evidence="4" key="1">
    <citation type="submission" date="2016-06" db="UniProtKB">
        <authorList>
            <consortium name="WormBaseParasite"/>
        </authorList>
    </citation>
    <scope>IDENTIFICATION</scope>
</reference>
<organism evidence="4">
    <name type="scientific">Onchocerca flexuosa</name>
    <dbReference type="NCBI Taxonomy" id="387005"/>
    <lineage>
        <taxon>Eukaryota</taxon>
        <taxon>Metazoa</taxon>
        <taxon>Ecdysozoa</taxon>
        <taxon>Nematoda</taxon>
        <taxon>Chromadorea</taxon>
        <taxon>Rhabditida</taxon>
        <taxon>Spirurina</taxon>
        <taxon>Spiruromorpha</taxon>
        <taxon>Filarioidea</taxon>
        <taxon>Onchocercidae</taxon>
        <taxon>Onchocerca</taxon>
    </lineage>
</organism>
<dbReference type="WBParaSite" id="OFLC_0001009301-mRNA-1">
    <property type="protein sequence ID" value="OFLC_0001009301-mRNA-1"/>
    <property type="gene ID" value="OFLC_0001009301"/>
</dbReference>
<keyword evidence="3" id="KW-1185">Reference proteome</keyword>
<evidence type="ECO:0000313" key="4">
    <source>
        <dbReference type="WBParaSite" id="OFLC_0001009301-mRNA-1"/>
    </source>
</evidence>
<reference evidence="2 3" key="2">
    <citation type="submission" date="2018-11" db="EMBL/GenBank/DDBJ databases">
        <authorList>
            <consortium name="Pathogen Informatics"/>
        </authorList>
    </citation>
    <scope>NUCLEOTIDE SEQUENCE [LARGE SCALE GENOMIC DNA]</scope>
</reference>
<evidence type="ECO:0000259" key="1">
    <source>
        <dbReference type="Pfam" id="PF02931"/>
    </source>
</evidence>
<dbReference type="Gene3D" id="2.70.170.10">
    <property type="entry name" value="Neurotransmitter-gated ion-channel ligand-binding domain"/>
    <property type="match status" value="1"/>
</dbReference>
<dbReference type="AlphaFoldDB" id="A0A183HRI2"/>
<dbReference type="Pfam" id="PF02931">
    <property type="entry name" value="Neur_chan_LBD"/>
    <property type="match status" value="1"/>
</dbReference>
<dbReference type="Proteomes" id="UP000267606">
    <property type="component" value="Unassembled WGS sequence"/>
</dbReference>
<evidence type="ECO:0000313" key="3">
    <source>
        <dbReference type="Proteomes" id="UP000267606"/>
    </source>
</evidence>
<dbReference type="STRING" id="387005.A0A183HRI2"/>
<feature type="domain" description="Neurotransmitter-gated ion-channel ligand-binding" evidence="1">
    <location>
        <begin position="23"/>
        <end position="95"/>
    </location>
</feature>
<dbReference type="InterPro" id="IPR006202">
    <property type="entry name" value="Neur_chan_lig-bd"/>
</dbReference>
<dbReference type="InterPro" id="IPR036734">
    <property type="entry name" value="Neur_chan_lig-bd_sf"/>
</dbReference>
<name>A0A183HRI2_9BILA</name>
<protein>
    <submittedName>
        <fullName evidence="4">Neur_chan_LBD domain-containing protein</fullName>
    </submittedName>
</protein>
<dbReference type="GO" id="GO:0005230">
    <property type="term" value="F:extracellular ligand-gated monoatomic ion channel activity"/>
    <property type="evidence" value="ECO:0007669"/>
    <property type="project" value="InterPro"/>
</dbReference>
<evidence type="ECO:0000313" key="2">
    <source>
        <dbReference type="EMBL" id="VDO65768.1"/>
    </source>
</evidence>